<feature type="compositionally biased region" description="Low complexity" evidence="1">
    <location>
        <begin position="55"/>
        <end position="69"/>
    </location>
</feature>
<evidence type="ECO:0000256" key="1">
    <source>
        <dbReference type="SAM" id="MobiDB-lite"/>
    </source>
</evidence>
<dbReference type="EMBL" id="CAKXAJ010025628">
    <property type="protein sequence ID" value="CAH2242168.1"/>
    <property type="molecule type" value="Genomic_DNA"/>
</dbReference>
<comment type="caution">
    <text evidence="2">The sequence shown here is derived from an EMBL/GenBank/DDBJ whole genome shotgun (WGS) entry which is preliminary data.</text>
</comment>
<dbReference type="AlphaFoldDB" id="A0A8S4S2D1"/>
<accession>A0A8S4S2D1</accession>
<evidence type="ECO:0000313" key="2">
    <source>
        <dbReference type="EMBL" id="CAH2242168.1"/>
    </source>
</evidence>
<evidence type="ECO:0000313" key="3">
    <source>
        <dbReference type="Proteomes" id="UP000838756"/>
    </source>
</evidence>
<feature type="region of interest" description="Disordered" evidence="1">
    <location>
        <begin position="53"/>
        <end position="75"/>
    </location>
</feature>
<proteinExistence type="predicted"/>
<gene>
    <name evidence="2" type="primary">jg22881</name>
    <name evidence="2" type="ORF">PAEG_LOCUS18520</name>
</gene>
<organism evidence="2 3">
    <name type="scientific">Pararge aegeria aegeria</name>
    <dbReference type="NCBI Taxonomy" id="348720"/>
    <lineage>
        <taxon>Eukaryota</taxon>
        <taxon>Metazoa</taxon>
        <taxon>Ecdysozoa</taxon>
        <taxon>Arthropoda</taxon>
        <taxon>Hexapoda</taxon>
        <taxon>Insecta</taxon>
        <taxon>Pterygota</taxon>
        <taxon>Neoptera</taxon>
        <taxon>Endopterygota</taxon>
        <taxon>Lepidoptera</taxon>
        <taxon>Glossata</taxon>
        <taxon>Ditrysia</taxon>
        <taxon>Papilionoidea</taxon>
        <taxon>Nymphalidae</taxon>
        <taxon>Satyrinae</taxon>
        <taxon>Satyrini</taxon>
        <taxon>Parargina</taxon>
        <taxon>Pararge</taxon>
    </lineage>
</organism>
<sequence length="109" mass="12394">MTCCIASFLFFSRGEPHGYPSPRGGAVVMPDTYRLKPHGVPLAPGDWVMGTISHTPATQPAAPTEADTPLSERKKERKKHLFFTLRHTLQYSQHHICYVWHNLEKRVLI</sequence>
<dbReference type="Proteomes" id="UP000838756">
    <property type="component" value="Unassembled WGS sequence"/>
</dbReference>
<reference evidence="2" key="1">
    <citation type="submission" date="2022-03" db="EMBL/GenBank/DDBJ databases">
        <authorList>
            <person name="Lindestad O."/>
        </authorList>
    </citation>
    <scope>NUCLEOTIDE SEQUENCE</scope>
</reference>
<protein>
    <submittedName>
        <fullName evidence="2">Jg22881 protein</fullName>
    </submittedName>
</protein>
<name>A0A8S4S2D1_9NEOP</name>
<keyword evidence="3" id="KW-1185">Reference proteome</keyword>